<dbReference type="RefSeq" id="WP_163112526.1">
    <property type="nucleotide sequence ID" value="NZ_JAAAWP010000010.1"/>
</dbReference>
<gene>
    <name evidence="1" type="ORF">GTW09_14890</name>
</gene>
<dbReference type="AlphaFoldDB" id="A0A6L9MX16"/>
<reference evidence="1 2" key="1">
    <citation type="submission" date="2020-01" db="EMBL/GenBank/DDBJ databases">
        <title>Genomes of bacteria type strains.</title>
        <authorList>
            <person name="Chen J."/>
            <person name="Zhu S."/>
            <person name="Yang J."/>
        </authorList>
    </citation>
    <scope>NUCLEOTIDE SEQUENCE [LARGE SCALE GENOMIC DNA]</scope>
    <source>
        <strain evidence="1 2">LMG 22958</strain>
    </source>
</reference>
<name>A0A6L9MX16_9ALTE</name>
<proteinExistence type="predicted"/>
<organism evidence="1 2">
    <name type="scientific">Alteromonas hispanica</name>
    <dbReference type="NCBI Taxonomy" id="315421"/>
    <lineage>
        <taxon>Bacteria</taxon>
        <taxon>Pseudomonadati</taxon>
        <taxon>Pseudomonadota</taxon>
        <taxon>Gammaproteobacteria</taxon>
        <taxon>Alteromonadales</taxon>
        <taxon>Alteromonadaceae</taxon>
        <taxon>Alteromonas/Salinimonas group</taxon>
        <taxon>Alteromonas</taxon>
    </lineage>
</organism>
<evidence type="ECO:0008006" key="3">
    <source>
        <dbReference type="Google" id="ProtNLM"/>
    </source>
</evidence>
<accession>A0A6L9MX16</accession>
<evidence type="ECO:0000313" key="2">
    <source>
        <dbReference type="Proteomes" id="UP000478837"/>
    </source>
</evidence>
<keyword evidence="2" id="KW-1185">Reference proteome</keyword>
<comment type="caution">
    <text evidence="1">The sequence shown here is derived from an EMBL/GenBank/DDBJ whole genome shotgun (WGS) entry which is preliminary data.</text>
</comment>
<sequence length="263" mass="30144">MKFLYCLLLLATVSGCTTTKVQNVRFEKGQLLKHELSEPVFVSNEYKLSLSDNYVDLKKVDIYTAKEIKIYEKVQSTNLKREGSTVTDSPFMAIIGTPGAILADIFTLGTVGFTSDMWVKDTHEWETVKKKLEDDYIVDERAIKSSKVFPVNSSSVSLYINDKYVRSINTDASGIARYDFAEILNASNTHPKQFITDKGVKLEARFENATVYRTIPNTSIPEAYFVKQFNVRRGELEERKGRFENCSFIANSKREFFECFYQK</sequence>
<dbReference type="EMBL" id="JAAAWP010000010">
    <property type="protein sequence ID" value="NDW22809.1"/>
    <property type="molecule type" value="Genomic_DNA"/>
</dbReference>
<dbReference type="PROSITE" id="PS51257">
    <property type="entry name" value="PROKAR_LIPOPROTEIN"/>
    <property type="match status" value="1"/>
</dbReference>
<dbReference type="Proteomes" id="UP000478837">
    <property type="component" value="Unassembled WGS sequence"/>
</dbReference>
<evidence type="ECO:0000313" key="1">
    <source>
        <dbReference type="EMBL" id="NDW22809.1"/>
    </source>
</evidence>
<protein>
    <recommendedName>
        <fullName evidence="3">Lipoprotein</fullName>
    </recommendedName>
</protein>